<evidence type="ECO:0000313" key="1">
    <source>
        <dbReference type="EMBL" id="KEJ90507.1"/>
    </source>
</evidence>
<reference evidence="1 2" key="1">
    <citation type="submission" date="2014-01" db="EMBL/GenBank/DDBJ databases">
        <title>Sulfitobacter donghicola JCM 14565 Genome Sequencing.</title>
        <authorList>
            <person name="Lai Q."/>
            <person name="Hong Z."/>
        </authorList>
    </citation>
    <scope>NUCLEOTIDE SEQUENCE [LARGE SCALE GENOMIC DNA]</scope>
    <source>
        <strain evidence="1 2">JCM 14565</strain>
    </source>
</reference>
<dbReference type="STRING" id="1300350.Z948_1471"/>
<evidence type="ECO:0000313" key="2">
    <source>
        <dbReference type="Proteomes" id="UP000027734"/>
    </source>
</evidence>
<name>A0A073IYS7_9RHOB</name>
<gene>
    <name evidence="1" type="ORF">DSW25_00905</name>
</gene>
<dbReference type="InterPro" id="IPR012863">
    <property type="entry name" value="DUF1636"/>
</dbReference>
<dbReference type="OrthoDB" id="8364077at2"/>
<accession>A0A073IYS7</accession>
<keyword evidence="2" id="KW-1185">Reference proteome</keyword>
<dbReference type="RefSeq" id="WP_025058880.1">
    <property type="nucleotide sequence ID" value="NZ_JAMC01000001.1"/>
</dbReference>
<evidence type="ECO:0008006" key="3">
    <source>
        <dbReference type="Google" id="ProtNLM"/>
    </source>
</evidence>
<dbReference type="eggNOG" id="COG5469">
    <property type="taxonomic scope" value="Bacteria"/>
</dbReference>
<dbReference type="AlphaFoldDB" id="A0A073IYS7"/>
<proteinExistence type="predicted"/>
<dbReference type="EMBL" id="JAMC01000001">
    <property type="protein sequence ID" value="KEJ90507.1"/>
    <property type="molecule type" value="Genomic_DNA"/>
</dbReference>
<dbReference type="Pfam" id="PF07845">
    <property type="entry name" value="DUF1636"/>
    <property type="match status" value="1"/>
</dbReference>
<comment type="caution">
    <text evidence="1">The sequence shown here is derived from an EMBL/GenBank/DDBJ whole genome shotgun (WGS) entry which is preliminary data.</text>
</comment>
<protein>
    <recommendedName>
        <fullName evidence="3">Metal-binding protein</fullName>
    </recommendedName>
</protein>
<sequence length="101" mass="10903">MKLFVCTTCTKNSQSFLEEVQAALPKLNVEGIDCMSGCTRAQTVAFRSGGKVAYLFGDVTKADIPLLETFSALYDASPDGTFQDARVLGDLRHKAIARIPA</sequence>
<organism evidence="1 2">
    <name type="scientific">Sulfitobacter donghicola DSW-25 = KCTC 12864 = JCM 14565</name>
    <dbReference type="NCBI Taxonomy" id="1300350"/>
    <lineage>
        <taxon>Bacteria</taxon>
        <taxon>Pseudomonadati</taxon>
        <taxon>Pseudomonadota</taxon>
        <taxon>Alphaproteobacteria</taxon>
        <taxon>Rhodobacterales</taxon>
        <taxon>Roseobacteraceae</taxon>
        <taxon>Sulfitobacter</taxon>
    </lineage>
</organism>
<dbReference type="Proteomes" id="UP000027734">
    <property type="component" value="Unassembled WGS sequence"/>
</dbReference>